<accession>A0ABY8RCP6</accession>
<dbReference type="RefSeq" id="WP_282904811.1">
    <property type="nucleotide sequence ID" value="NZ_CP124855.1"/>
</dbReference>
<dbReference type="EMBL" id="CP124855">
    <property type="protein sequence ID" value="WHF51469.1"/>
    <property type="molecule type" value="Genomic_DNA"/>
</dbReference>
<protein>
    <submittedName>
        <fullName evidence="2">Helix-turn-helix transcriptional regulator</fullName>
    </submittedName>
</protein>
<organism evidence="2 3">
    <name type="scientific">Chryseobacterium gotjawalense</name>
    <dbReference type="NCBI Taxonomy" id="3042315"/>
    <lineage>
        <taxon>Bacteria</taxon>
        <taxon>Pseudomonadati</taxon>
        <taxon>Bacteroidota</taxon>
        <taxon>Flavobacteriia</taxon>
        <taxon>Flavobacteriales</taxon>
        <taxon>Weeksellaceae</taxon>
        <taxon>Chryseobacterium group</taxon>
        <taxon>Chryseobacterium</taxon>
    </lineage>
</organism>
<gene>
    <name evidence="2" type="ORF">QGN23_13735</name>
</gene>
<dbReference type="SMART" id="SM00530">
    <property type="entry name" value="HTH_XRE"/>
    <property type="match status" value="1"/>
</dbReference>
<dbReference type="Proteomes" id="UP001241656">
    <property type="component" value="Chromosome"/>
</dbReference>
<feature type="domain" description="HTH cro/C1-type" evidence="1">
    <location>
        <begin position="48"/>
        <end position="83"/>
    </location>
</feature>
<sequence length="131" mass="15094">MEKKEPLNLLLERQKLGIHVKSIRDSIVNIDESKIGITQQLMEVLVDGLSRRTIGEVENAKTNARVDSLNKIAAAFNISLYELCDYNFMMCAIYRNNKIEVVSSSTNYSIEGEKLYKEWYEKINDLESENN</sequence>
<dbReference type="InterPro" id="IPR010982">
    <property type="entry name" value="Lambda_DNA-bd_dom_sf"/>
</dbReference>
<keyword evidence="3" id="KW-1185">Reference proteome</keyword>
<dbReference type="Gene3D" id="1.10.260.40">
    <property type="entry name" value="lambda repressor-like DNA-binding domains"/>
    <property type="match status" value="1"/>
</dbReference>
<proteinExistence type="predicted"/>
<dbReference type="CDD" id="cd00093">
    <property type="entry name" value="HTH_XRE"/>
    <property type="match status" value="1"/>
</dbReference>
<evidence type="ECO:0000313" key="3">
    <source>
        <dbReference type="Proteomes" id="UP001241656"/>
    </source>
</evidence>
<dbReference type="PROSITE" id="PS50943">
    <property type="entry name" value="HTH_CROC1"/>
    <property type="match status" value="1"/>
</dbReference>
<reference evidence="2 3" key="1">
    <citation type="submission" date="2023-05" db="EMBL/GenBank/DDBJ databases">
        <title>Genomic insight into Chryseobacterium sp. wdc7 isolated forest soil (Gotjawal).</title>
        <authorList>
            <person name="Park S.-J."/>
        </authorList>
    </citation>
    <scope>NUCLEOTIDE SEQUENCE [LARGE SCALE GENOMIC DNA]</scope>
    <source>
        <strain evidence="3">wdc7</strain>
    </source>
</reference>
<evidence type="ECO:0000313" key="2">
    <source>
        <dbReference type="EMBL" id="WHF51469.1"/>
    </source>
</evidence>
<dbReference type="SUPFAM" id="SSF47413">
    <property type="entry name" value="lambda repressor-like DNA-binding domains"/>
    <property type="match status" value="1"/>
</dbReference>
<dbReference type="Pfam" id="PF01381">
    <property type="entry name" value="HTH_3"/>
    <property type="match status" value="1"/>
</dbReference>
<evidence type="ECO:0000259" key="1">
    <source>
        <dbReference type="PROSITE" id="PS50943"/>
    </source>
</evidence>
<dbReference type="InterPro" id="IPR001387">
    <property type="entry name" value="Cro/C1-type_HTH"/>
</dbReference>
<name>A0ABY8RCP6_9FLAO</name>